<feature type="transmembrane region" description="Helical" evidence="6">
    <location>
        <begin position="87"/>
        <end position="106"/>
    </location>
</feature>
<dbReference type="OrthoDB" id="5546837at2759"/>
<keyword evidence="4 6" id="KW-0472">Membrane</keyword>
<dbReference type="EMBL" id="KN840442">
    <property type="protein sequence ID" value="KIP11961.1"/>
    <property type="molecule type" value="Genomic_DNA"/>
</dbReference>
<proteinExistence type="predicted"/>
<dbReference type="PANTHER" id="PTHR36460">
    <property type="entry name" value="UPF0132 DOMAIN PROTEIN (AFU_ORTHOLOGUE AFUA_3G10255)"/>
    <property type="match status" value="1"/>
</dbReference>
<keyword evidence="3 6" id="KW-1133">Transmembrane helix</keyword>
<feature type="region of interest" description="Disordered" evidence="5">
    <location>
        <begin position="1"/>
        <end position="36"/>
    </location>
</feature>
<dbReference type="GO" id="GO:0016020">
    <property type="term" value="C:membrane"/>
    <property type="evidence" value="ECO:0007669"/>
    <property type="project" value="UniProtKB-SubCell"/>
</dbReference>
<accession>A0A0C3S6P3</accession>
<evidence type="ECO:0000256" key="4">
    <source>
        <dbReference type="ARBA" id="ARBA00023136"/>
    </source>
</evidence>
<dbReference type="AlphaFoldDB" id="A0A0C3S6P3"/>
<evidence type="ECO:0000256" key="5">
    <source>
        <dbReference type="SAM" id="MobiDB-lite"/>
    </source>
</evidence>
<evidence type="ECO:0000256" key="6">
    <source>
        <dbReference type="SAM" id="Phobius"/>
    </source>
</evidence>
<comment type="subcellular location">
    <subcellularLocation>
        <location evidence="1">Membrane</location>
        <topology evidence="1">Multi-pass membrane protein</topology>
    </subcellularLocation>
</comment>
<evidence type="ECO:0000313" key="8">
    <source>
        <dbReference type="Proteomes" id="UP000053257"/>
    </source>
</evidence>
<evidence type="ECO:0000256" key="2">
    <source>
        <dbReference type="ARBA" id="ARBA00022692"/>
    </source>
</evidence>
<dbReference type="PANTHER" id="PTHR36460:SF1">
    <property type="entry name" value="UPF0132 DOMAIN PROTEIN (AFU_ORTHOLOGUE AFUA_3G10255)"/>
    <property type="match status" value="1"/>
</dbReference>
<reference evidence="7 8" key="1">
    <citation type="journal article" date="2014" name="PLoS Genet.">
        <title>Analysis of the Phlebiopsis gigantea genome, transcriptome and secretome provides insight into its pioneer colonization strategies of wood.</title>
        <authorList>
            <person name="Hori C."/>
            <person name="Ishida T."/>
            <person name="Igarashi K."/>
            <person name="Samejima M."/>
            <person name="Suzuki H."/>
            <person name="Master E."/>
            <person name="Ferreira P."/>
            <person name="Ruiz-Duenas F.J."/>
            <person name="Held B."/>
            <person name="Canessa P."/>
            <person name="Larrondo L.F."/>
            <person name="Schmoll M."/>
            <person name="Druzhinina I.S."/>
            <person name="Kubicek C.P."/>
            <person name="Gaskell J.A."/>
            <person name="Kersten P."/>
            <person name="St John F."/>
            <person name="Glasner J."/>
            <person name="Sabat G."/>
            <person name="Splinter BonDurant S."/>
            <person name="Syed K."/>
            <person name="Yadav J."/>
            <person name="Mgbeahuruike A.C."/>
            <person name="Kovalchuk A."/>
            <person name="Asiegbu F.O."/>
            <person name="Lackner G."/>
            <person name="Hoffmeister D."/>
            <person name="Rencoret J."/>
            <person name="Gutierrez A."/>
            <person name="Sun H."/>
            <person name="Lindquist E."/>
            <person name="Barry K."/>
            <person name="Riley R."/>
            <person name="Grigoriev I.V."/>
            <person name="Henrissat B."/>
            <person name="Kues U."/>
            <person name="Berka R.M."/>
            <person name="Martinez A.T."/>
            <person name="Covert S.F."/>
            <person name="Blanchette R.A."/>
            <person name="Cullen D."/>
        </authorList>
    </citation>
    <scope>NUCLEOTIDE SEQUENCE [LARGE SCALE GENOMIC DNA]</scope>
    <source>
        <strain evidence="7 8">11061_1 CR5-6</strain>
    </source>
</reference>
<evidence type="ECO:0000256" key="1">
    <source>
        <dbReference type="ARBA" id="ARBA00004141"/>
    </source>
</evidence>
<keyword evidence="8" id="KW-1185">Reference proteome</keyword>
<feature type="compositionally biased region" description="Polar residues" evidence="5">
    <location>
        <begin position="23"/>
        <end position="35"/>
    </location>
</feature>
<name>A0A0C3S6P3_PHLG1</name>
<dbReference type="HOGENOM" id="CLU_095018_1_1_1"/>
<organism evidence="7 8">
    <name type="scientific">Phlebiopsis gigantea (strain 11061_1 CR5-6)</name>
    <name type="common">White-rot fungus</name>
    <name type="synonym">Peniophora gigantea</name>
    <dbReference type="NCBI Taxonomy" id="745531"/>
    <lineage>
        <taxon>Eukaryota</taxon>
        <taxon>Fungi</taxon>
        <taxon>Dikarya</taxon>
        <taxon>Basidiomycota</taxon>
        <taxon>Agaricomycotina</taxon>
        <taxon>Agaricomycetes</taxon>
        <taxon>Polyporales</taxon>
        <taxon>Phanerochaetaceae</taxon>
        <taxon>Phlebiopsis</taxon>
    </lineage>
</organism>
<dbReference type="STRING" id="745531.A0A0C3S6P3"/>
<evidence type="ECO:0000313" key="7">
    <source>
        <dbReference type="EMBL" id="KIP11961.1"/>
    </source>
</evidence>
<keyword evidence="2 6" id="KW-0812">Transmembrane</keyword>
<protein>
    <submittedName>
        <fullName evidence="7">Uncharacterized protein</fullName>
    </submittedName>
</protein>
<dbReference type="Proteomes" id="UP000053257">
    <property type="component" value="Unassembled WGS sequence"/>
</dbReference>
<feature type="transmembrane region" description="Helical" evidence="6">
    <location>
        <begin position="118"/>
        <end position="136"/>
    </location>
</feature>
<evidence type="ECO:0000256" key="3">
    <source>
        <dbReference type="ARBA" id="ARBA00022989"/>
    </source>
</evidence>
<feature type="transmembrane region" description="Helical" evidence="6">
    <location>
        <begin position="142"/>
        <end position="163"/>
    </location>
</feature>
<sequence>MSTSKFASSFAPYTPPPDDPSYQAPSSSTRQTSQRAWFPPQHVVSYQSGGVPTFNTSQAGGAGAAEEAEAESGVSAWETRFGMRVDMLAAVAYILGPLSALSLLVLETHNDYVRFHAYQSALLSSPLLLIRILVSLLQFPQFLRTTCTVLVIIPCLYMIYQAYMGAARYGLSRFQLPVIGPLADRWVTDE</sequence>
<gene>
    <name evidence="7" type="ORF">PHLGIDRAFT_98665</name>
</gene>